<evidence type="ECO:0000256" key="1">
    <source>
        <dbReference type="ARBA" id="ARBA00022737"/>
    </source>
</evidence>
<evidence type="ECO:0000256" key="4">
    <source>
        <dbReference type="SAM" id="MobiDB-lite"/>
    </source>
</evidence>
<dbReference type="eggNOG" id="KOG4177">
    <property type="taxonomic scope" value="Eukaryota"/>
</dbReference>
<dbReference type="SMART" id="SM00248">
    <property type="entry name" value="ANK"/>
    <property type="match status" value="10"/>
</dbReference>
<accession>D8LBP9</accession>
<feature type="repeat" description="ANK" evidence="3">
    <location>
        <begin position="102"/>
        <end position="134"/>
    </location>
</feature>
<feature type="repeat" description="ANK" evidence="3">
    <location>
        <begin position="268"/>
        <end position="300"/>
    </location>
</feature>
<dbReference type="PRINTS" id="PR01415">
    <property type="entry name" value="ANKYRIN"/>
</dbReference>
<feature type="region of interest" description="Disordered" evidence="4">
    <location>
        <begin position="423"/>
        <end position="471"/>
    </location>
</feature>
<feature type="repeat" description="ANK" evidence="3">
    <location>
        <begin position="203"/>
        <end position="235"/>
    </location>
</feature>
<reference evidence="5 6" key="1">
    <citation type="journal article" date="2010" name="Nature">
        <title>The Ectocarpus genome and the independent evolution of multicellularity in brown algae.</title>
        <authorList>
            <person name="Cock J.M."/>
            <person name="Sterck L."/>
            <person name="Rouze P."/>
            <person name="Scornet D."/>
            <person name="Allen A.E."/>
            <person name="Amoutzias G."/>
            <person name="Anthouard V."/>
            <person name="Artiguenave F."/>
            <person name="Aury J.M."/>
            <person name="Badger J.H."/>
            <person name="Beszteri B."/>
            <person name="Billiau K."/>
            <person name="Bonnet E."/>
            <person name="Bothwell J.H."/>
            <person name="Bowler C."/>
            <person name="Boyen C."/>
            <person name="Brownlee C."/>
            <person name="Carrano C.J."/>
            <person name="Charrier B."/>
            <person name="Cho G.Y."/>
            <person name="Coelho S.M."/>
            <person name="Collen J."/>
            <person name="Corre E."/>
            <person name="Da Silva C."/>
            <person name="Delage L."/>
            <person name="Delaroque N."/>
            <person name="Dittami S.M."/>
            <person name="Doulbeau S."/>
            <person name="Elias M."/>
            <person name="Farnham G."/>
            <person name="Gachon C.M."/>
            <person name="Gschloessl B."/>
            <person name="Heesch S."/>
            <person name="Jabbari K."/>
            <person name="Jubin C."/>
            <person name="Kawai H."/>
            <person name="Kimura K."/>
            <person name="Kloareg B."/>
            <person name="Kupper F.C."/>
            <person name="Lang D."/>
            <person name="Le Bail A."/>
            <person name="Leblanc C."/>
            <person name="Lerouge P."/>
            <person name="Lohr M."/>
            <person name="Lopez P.J."/>
            <person name="Martens C."/>
            <person name="Maumus F."/>
            <person name="Michel G."/>
            <person name="Miranda-Saavedra D."/>
            <person name="Morales J."/>
            <person name="Moreau H."/>
            <person name="Motomura T."/>
            <person name="Nagasato C."/>
            <person name="Napoli C.A."/>
            <person name="Nelson D.R."/>
            <person name="Nyvall-Collen P."/>
            <person name="Peters A.F."/>
            <person name="Pommier C."/>
            <person name="Potin P."/>
            <person name="Poulain J."/>
            <person name="Quesneville H."/>
            <person name="Read B."/>
            <person name="Rensing S.A."/>
            <person name="Ritter A."/>
            <person name="Rousvoal S."/>
            <person name="Samanta M."/>
            <person name="Samson G."/>
            <person name="Schroeder D.C."/>
            <person name="Segurens B."/>
            <person name="Strittmatter M."/>
            <person name="Tonon T."/>
            <person name="Tregear J.W."/>
            <person name="Valentin K."/>
            <person name="von Dassow P."/>
            <person name="Yamagishi T."/>
            <person name="Van de Peer Y."/>
            <person name="Wincker P."/>
        </authorList>
    </citation>
    <scope>NUCLEOTIDE SEQUENCE [LARGE SCALE GENOMIC DNA]</scope>
    <source>
        <strain evidence="6">Ec32 / CCAP1310/4</strain>
    </source>
</reference>
<evidence type="ECO:0000256" key="2">
    <source>
        <dbReference type="ARBA" id="ARBA00023043"/>
    </source>
</evidence>
<dbReference type="Gene3D" id="1.25.40.20">
    <property type="entry name" value="Ankyrin repeat-containing domain"/>
    <property type="match status" value="3"/>
</dbReference>
<dbReference type="PANTHER" id="PTHR24198:SF193">
    <property type="match status" value="1"/>
</dbReference>
<evidence type="ECO:0000313" key="5">
    <source>
        <dbReference type="EMBL" id="CBN76758.1"/>
    </source>
</evidence>
<dbReference type="PROSITE" id="PS50088">
    <property type="entry name" value="ANK_REPEAT"/>
    <property type="match status" value="5"/>
</dbReference>
<dbReference type="Pfam" id="PF12796">
    <property type="entry name" value="Ank_2"/>
    <property type="match status" value="3"/>
</dbReference>
<dbReference type="STRING" id="2880.D8LBP9"/>
<dbReference type="AlphaFoldDB" id="D8LBP9"/>
<sequence>MYPRRPVLEGAEVGIFTLLSYGATPEQWREWLRAPLEHAAARGEFVLVEKLLNAGADGGAGWSGCRGRTLLDAAALGGNPDVVTTLLRAGCLPDVNVVSVSSRRSALHLSAVCGHEAAARKLILAGADANRVDPAEKCGPLHVAAAGGHCSLVSDLLIGGAHPNARDLLGRTPLHRAAYMGQDMVVAVLTDMPSTDKDILDKSGLSPLTVASQRGHLSTVKTLLNAGADVSMRTGHRNSPLHSAAREGQVEVITAILEHGADVNASKHGYTALHAGCAMNQAGAMDVLLDAGADMDRKCYGASTPLCVAIEFGASVQAVHTLLRRGCQVSGPMDKTMLHLACMTMAPGFDAIVDLLLRWGVSELTLDKGGNTPAALLSVAEGSSSRKAREVERAHVLLANAPADRAWRRRSWLVMLRARTERERGVNSSSSSETEAAGQMMVRNEDSGGGGGNKVPRTAGGGSGGAGSGGKNNELQVVGGWAAEGGLSGLVAMLFDVLTDSEGVFRTVLGYL</sequence>
<dbReference type="EMBL" id="FN647682">
    <property type="protein sequence ID" value="CBN76758.1"/>
    <property type="molecule type" value="Genomic_DNA"/>
</dbReference>
<gene>
    <name evidence="5" type="ORF">Esi_0000_0577</name>
</gene>
<dbReference type="InterPro" id="IPR036770">
    <property type="entry name" value="Ankyrin_rpt-contain_sf"/>
</dbReference>
<dbReference type="OrthoDB" id="4062651at2759"/>
<feature type="repeat" description="ANK" evidence="3">
    <location>
        <begin position="236"/>
        <end position="268"/>
    </location>
</feature>
<dbReference type="Proteomes" id="UP000002630">
    <property type="component" value="Linkage Group LG01"/>
</dbReference>
<protein>
    <submittedName>
        <fullName evidence="5">Similar to ankyrin 2,3/unc44</fullName>
    </submittedName>
</protein>
<proteinExistence type="predicted"/>
<organism evidence="5 6">
    <name type="scientific">Ectocarpus siliculosus</name>
    <name type="common">Brown alga</name>
    <name type="synonym">Conferva siliculosa</name>
    <dbReference type="NCBI Taxonomy" id="2880"/>
    <lineage>
        <taxon>Eukaryota</taxon>
        <taxon>Sar</taxon>
        <taxon>Stramenopiles</taxon>
        <taxon>Ochrophyta</taxon>
        <taxon>PX clade</taxon>
        <taxon>Phaeophyceae</taxon>
        <taxon>Ectocarpales</taxon>
        <taxon>Ectocarpaceae</taxon>
        <taxon>Ectocarpus</taxon>
    </lineage>
</organism>
<feature type="repeat" description="ANK" evidence="3">
    <location>
        <begin position="136"/>
        <end position="168"/>
    </location>
</feature>
<dbReference type="SUPFAM" id="SSF48403">
    <property type="entry name" value="Ankyrin repeat"/>
    <property type="match status" value="1"/>
</dbReference>
<dbReference type="PROSITE" id="PS50297">
    <property type="entry name" value="ANK_REP_REGION"/>
    <property type="match status" value="5"/>
</dbReference>
<dbReference type="InterPro" id="IPR002110">
    <property type="entry name" value="Ankyrin_rpt"/>
</dbReference>
<dbReference type="InParanoid" id="D8LBP9"/>
<keyword evidence="2 3" id="KW-0040">ANK repeat</keyword>
<dbReference type="PANTHER" id="PTHR24198">
    <property type="entry name" value="ANKYRIN REPEAT AND PROTEIN KINASE DOMAIN-CONTAINING PROTEIN"/>
    <property type="match status" value="1"/>
</dbReference>
<evidence type="ECO:0000313" key="6">
    <source>
        <dbReference type="Proteomes" id="UP000002630"/>
    </source>
</evidence>
<evidence type="ECO:0000256" key="3">
    <source>
        <dbReference type="PROSITE-ProRule" id="PRU00023"/>
    </source>
</evidence>
<name>D8LBP9_ECTSI</name>
<dbReference type="EMBL" id="FN649726">
    <property type="protein sequence ID" value="CBN76758.1"/>
    <property type="molecule type" value="Genomic_DNA"/>
</dbReference>
<feature type="compositionally biased region" description="Gly residues" evidence="4">
    <location>
        <begin position="447"/>
        <end position="470"/>
    </location>
</feature>
<keyword evidence="1" id="KW-0677">Repeat</keyword>
<keyword evidence="6" id="KW-1185">Reference proteome</keyword>